<evidence type="ECO:0000256" key="6">
    <source>
        <dbReference type="ARBA" id="ARBA00023065"/>
    </source>
</evidence>
<evidence type="ECO:0000256" key="7">
    <source>
        <dbReference type="ARBA" id="ARBA00023136"/>
    </source>
</evidence>
<dbReference type="PANTHER" id="PTHR23501:SF92">
    <property type="entry name" value="GLUTATHIONE EXCHANGER 1-RELATED"/>
    <property type="match status" value="1"/>
</dbReference>
<keyword evidence="7 8" id="KW-0472">Membrane</keyword>
<organism evidence="9 10">
    <name type="scientific">Lodderomyces beijingensis</name>
    <dbReference type="NCBI Taxonomy" id="1775926"/>
    <lineage>
        <taxon>Eukaryota</taxon>
        <taxon>Fungi</taxon>
        <taxon>Dikarya</taxon>
        <taxon>Ascomycota</taxon>
        <taxon>Saccharomycotina</taxon>
        <taxon>Pichiomycetes</taxon>
        <taxon>Debaryomycetaceae</taxon>
        <taxon>Candida/Lodderomyces clade</taxon>
        <taxon>Lodderomyces</taxon>
    </lineage>
</organism>
<feature type="transmembrane region" description="Helical" evidence="8">
    <location>
        <begin position="299"/>
        <end position="320"/>
    </location>
</feature>
<sequence>MSSIESIKDPLSHADTLVKDDKLAQATRSVTGNQSELTSDEKAHPLAKTTKSIGVKRAELMNMQLDSIWLKACFFFSIFIVAYAYGIDANVRGNLTYYATSSYQQHSLLTTVGVMQAVIAAAAQPFYARLSDRFGRMELFILGIVFSVIGTIIQSRAYEIKRFAAGAVFYQLGFCGIIIMTHVILADFSNLNWRLACSAVPGLPFLINTWVGGDILASVLAHYSWQWGIGMWAFILPLACLPLISCFIYMTFQARKDSRWESLRKQKEAPIPHSKKTLKFWTTLALRVLRAKRKLAIELFWDLNLVGLFNFLIVFGFILVPLTLAGGVSSQWAKASTIVPLVIGVVWIPVFIIWEAKFARSPIMPFSLMKDRGVWAAILVIILFDIVFWMAYDFMYTVLIVGMNASVRAAARIVALYGFVTALTGVCLGLVVTRMRRLKLFIIFGCSMCSVAMGILLHFRGTNDGIESEKYIRGVIGGLCFFGFSSAFLTFPTQVSIATCTNHEHMSVIIAVLMACYWIGQSIGTSISGAIWTNKMYNIILANMIEMNIENAAELAFMAYGSAFEFAALHPWGTPARVAVAFAYAQVQKYLCMAGLIVCFPMIVFAFLLRDHKLLSVQALETTVTDESGSSTKDGDIVVNSNDDDIVFAKIKSIYRSIRR</sequence>
<dbReference type="RefSeq" id="XP_066827852.1">
    <property type="nucleotide sequence ID" value="XM_066976887.1"/>
</dbReference>
<dbReference type="Proteomes" id="UP001497383">
    <property type="component" value="Chromosome 1"/>
</dbReference>
<evidence type="ECO:0000256" key="5">
    <source>
        <dbReference type="ARBA" id="ARBA00022989"/>
    </source>
</evidence>
<feature type="transmembrane region" description="Helical" evidence="8">
    <location>
        <begin position="332"/>
        <end position="354"/>
    </location>
</feature>
<reference evidence="9 10" key="1">
    <citation type="submission" date="2024-03" db="EMBL/GenBank/DDBJ databases">
        <authorList>
            <person name="Brejova B."/>
        </authorList>
    </citation>
    <scope>NUCLEOTIDE SEQUENCE [LARGE SCALE GENOMIC DNA]</scope>
    <source>
        <strain evidence="9 10">CBS 14171</strain>
    </source>
</reference>
<dbReference type="Gene3D" id="1.20.1250.20">
    <property type="entry name" value="MFS general substrate transporter like domains"/>
    <property type="match status" value="2"/>
</dbReference>
<keyword evidence="10" id="KW-1185">Reference proteome</keyword>
<protein>
    <recommendedName>
        <fullName evidence="11">Major facilitator superfamily (MFS) profile domain-containing protein</fullName>
    </recommendedName>
</protein>
<evidence type="ECO:0000256" key="3">
    <source>
        <dbReference type="ARBA" id="ARBA00022448"/>
    </source>
</evidence>
<accession>A0ABP0ZK67</accession>
<feature type="transmembrane region" description="Helical" evidence="8">
    <location>
        <begin position="412"/>
        <end position="433"/>
    </location>
</feature>
<dbReference type="GeneID" id="92206110"/>
<comment type="subcellular location">
    <subcellularLocation>
        <location evidence="1">Endomembrane system</location>
        <topology evidence="1">Multi-pass membrane protein</topology>
    </subcellularLocation>
</comment>
<feature type="transmembrane region" description="Helical" evidence="8">
    <location>
        <begin position="107"/>
        <end position="127"/>
    </location>
</feature>
<dbReference type="PANTHER" id="PTHR23501">
    <property type="entry name" value="MAJOR FACILITATOR SUPERFAMILY"/>
    <property type="match status" value="1"/>
</dbReference>
<evidence type="ECO:0000256" key="8">
    <source>
        <dbReference type="SAM" id="Phobius"/>
    </source>
</evidence>
<keyword evidence="6" id="KW-0406">Ion transport</keyword>
<dbReference type="InterPro" id="IPR011701">
    <property type="entry name" value="MFS"/>
</dbReference>
<evidence type="ECO:0000256" key="4">
    <source>
        <dbReference type="ARBA" id="ARBA00022692"/>
    </source>
</evidence>
<dbReference type="Pfam" id="PF07690">
    <property type="entry name" value="MFS_1"/>
    <property type="match status" value="1"/>
</dbReference>
<keyword evidence="4 8" id="KW-0812">Transmembrane</keyword>
<feature type="transmembrane region" description="Helical" evidence="8">
    <location>
        <begin position="471"/>
        <end position="495"/>
    </location>
</feature>
<feature type="transmembrane region" description="Helical" evidence="8">
    <location>
        <begin position="590"/>
        <end position="609"/>
    </location>
</feature>
<evidence type="ECO:0000256" key="2">
    <source>
        <dbReference type="ARBA" id="ARBA00008335"/>
    </source>
</evidence>
<feature type="transmembrane region" description="Helical" evidence="8">
    <location>
        <begin position="139"/>
        <end position="157"/>
    </location>
</feature>
<feature type="transmembrane region" description="Helical" evidence="8">
    <location>
        <begin position="507"/>
        <end position="532"/>
    </location>
</feature>
<gene>
    <name evidence="9" type="ORF">LODBEIA_P09140</name>
</gene>
<comment type="similarity">
    <text evidence="2">Belongs to the major facilitator superfamily.</text>
</comment>
<feature type="transmembrane region" description="Helical" evidence="8">
    <location>
        <begin position="68"/>
        <end position="87"/>
    </location>
</feature>
<dbReference type="SUPFAM" id="SSF103473">
    <property type="entry name" value="MFS general substrate transporter"/>
    <property type="match status" value="2"/>
</dbReference>
<proteinExistence type="inferred from homology"/>
<name>A0ABP0ZK67_9ASCO</name>
<keyword evidence="5 8" id="KW-1133">Transmembrane helix</keyword>
<dbReference type="EMBL" id="OZ022405">
    <property type="protein sequence ID" value="CAK9436356.1"/>
    <property type="molecule type" value="Genomic_DNA"/>
</dbReference>
<evidence type="ECO:0000313" key="9">
    <source>
        <dbReference type="EMBL" id="CAK9436356.1"/>
    </source>
</evidence>
<feature type="transmembrane region" description="Helical" evidence="8">
    <location>
        <begin position="440"/>
        <end position="459"/>
    </location>
</feature>
<feature type="transmembrane region" description="Helical" evidence="8">
    <location>
        <begin position="163"/>
        <end position="185"/>
    </location>
</feature>
<evidence type="ECO:0000313" key="10">
    <source>
        <dbReference type="Proteomes" id="UP001497383"/>
    </source>
</evidence>
<keyword evidence="3" id="KW-0813">Transport</keyword>
<feature type="transmembrane region" description="Helical" evidence="8">
    <location>
        <begin position="231"/>
        <end position="252"/>
    </location>
</feature>
<feature type="transmembrane region" description="Helical" evidence="8">
    <location>
        <begin position="374"/>
        <end position="392"/>
    </location>
</feature>
<dbReference type="InterPro" id="IPR036259">
    <property type="entry name" value="MFS_trans_sf"/>
</dbReference>
<evidence type="ECO:0008006" key="11">
    <source>
        <dbReference type="Google" id="ProtNLM"/>
    </source>
</evidence>
<evidence type="ECO:0000256" key="1">
    <source>
        <dbReference type="ARBA" id="ARBA00004127"/>
    </source>
</evidence>